<dbReference type="Gene3D" id="1.25.40.20">
    <property type="entry name" value="Ankyrin repeat-containing domain"/>
    <property type="match status" value="2"/>
</dbReference>
<accession>B6QD37</accession>
<dbReference type="OrthoDB" id="197419at2759"/>
<feature type="repeat" description="ANK" evidence="3">
    <location>
        <begin position="222"/>
        <end position="254"/>
    </location>
</feature>
<name>B6QD37_TALMQ</name>
<dbReference type="InterPro" id="IPR050889">
    <property type="entry name" value="Dendritic_Spine_Reg/Scaffold"/>
</dbReference>
<dbReference type="PROSITE" id="PS50297">
    <property type="entry name" value="ANK_REP_REGION"/>
    <property type="match status" value="1"/>
</dbReference>
<dbReference type="InterPro" id="IPR002110">
    <property type="entry name" value="Ankyrin_rpt"/>
</dbReference>
<proteinExistence type="predicted"/>
<reference evidence="5" key="1">
    <citation type="journal article" date="2015" name="Genome Announc.">
        <title>Genome sequence of the AIDS-associated pathogen Penicillium marneffei (ATCC18224) and its near taxonomic relative Talaromyces stipitatus (ATCC10500).</title>
        <authorList>
            <person name="Nierman W.C."/>
            <person name="Fedorova-Abrams N.D."/>
            <person name="Andrianopoulos A."/>
        </authorList>
    </citation>
    <scope>NUCLEOTIDE SEQUENCE [LARGE SCALE GENOMIC DNA]</scope>
    <source>
        <strain evidence="5">ATCC 18224 / CBS 334.59 / QM 7333</strain>
    </source>
</reference>
<dbReference type="InterPro" id="IPR036770">
    <property type="entry name" value="Ankyrin_rpt-contain_sf"/>
</dbReference>
<dbReference type="EMBL" id="DS995901">
    <property type="protein sequence ID" value="EEA24735.1"/>
    <property type="molecule type" value="Genomic_DNA"/>
</dbReference>
<gene>
    <name evidence="4" type="ORF">PMAA_087140</name>
</gene>
<keyword evidence="5" id="KW-1185">Reference proteome</keyword>
<dbReference type="VEuPathDB" id="FungiDB:PMAA_087140"/>
<evidence type="ECO:0000313" key="5">
    <source>
        <dbReference type="Proteomes" id="UP000001294"/>
    </source>
</evidence>
<sequence length="330" mass="36920">MLLHVLTQFSIIHVSKTCLDKLFELIESAYNSGFSKLDYISWVIDGIIVKMSHHQLLAEHFGPGSDHAANGESSSETADYLLSLLGRILSMLDDVEVRRIVLFKLDVYWAYFPIHHVSRYGLPDACRLLLDHMPLVSKSQFLEPALEGRFDGITPLTLAAAHGHTDVCVALVERFRKIWDTAQKGFWVTSIWNGEDVIKGIYAGFWQVLPLHGPFKHYRGAYGETVLYAAVSSGDWSAVSYLLKSKIDVNVPENSRGWTPLIVTSVKGHESILKLLIEAGAKGEHRDRLGWRALEHAVSNGHIEISEILSRRVHGQESGEIHATFISGIQ</sequence>
<feature type="repeat" description="ANK" evidence="3">
    <location>
        <begin position="256"/>
        <end position="288"/>
    </location>
</feature>
<dbReference type="HOGENOM" id="CLU_842263_0_0_1"/>
<evidence type="ECO:0000256" key="1">
    <source>
        <dbReference type="ARBA" id="ARBA00022737"/>
    </source>
</evidence>
<organism evidence="4 5">
    <name type="scientific">Talaromyces marneffei (strain ATCC 18224 / CBS 334.59 / QM 7333)</name>
    <name type="common">Penicillium marneffei</name>
    <dbReference type="NCBI Taxonomy" id="441960"/>
    <lineage>
        <taxon>Eukaryota</taxon>
        <taxon>Fungi</taxon>
        <taxon>Dikarya</taxon>
        <taxon>Ascomycota</taxon>
        <taxon>Pezizomycotina</taxon>
        <taxon>Eurotiomycetes</taxon>
        <taxon>Eurotiomycetidae</taxon>
        <taxon>Eurotiales</taxon>
        <taxon>Trichocomaceae</taxon>
        <taxon>Talaromyces</taxon>
        <taxon>Talaromyces sect. Talaromyces</taxon>
    </lineage>
</organism>
<evidence type="ECO:0000256" key="3">
    <source>
        <dbReference type="PROSITE-ProRule" id="PRU00023"/>
    </source>
</evidence>
<evidence type="ECO:0000256" key="2">
    <source>
        <dbReference type="ARBA" id="ARBA00023043"/>
    </source>
</evidence>
<dbReference type="STRING" id="441960.B6QD37"/>
<evidence type="ECO:0000313" key="4">
    <source>
        <dbReference type="EMBL" id="EEA24735.1"/>
    </source>
</evidence>
<keyword evidence="2 3" id="KW-0040">ANK repeat</keyword>
<keyword evidence="1" id="KW-0677">Repeat</keyword>
<dbReference type="PhylomeDB" id="B6QD37"/>
<dbReference type="Pfam" id="PF12796">
    <property type="entry name" value="Ank_2"/>
    <property type="match status" value="1"/>
</dbReference>
<dbReference type="PANTHER" id="PTHR24166:SF48">
    <property type="entry name" value="PROTEIN VAPYRIN"/>
    <property type="match status" value="1"/>
</dbReference>
<dbReference type="Proteomes" id="UP000001294">
    <property type="component" value="Unassembled WGS sequence"/>
</dbReference>
<dbReference type="SUPFAM" id="SSF48403">
    <property type="entry name" value="Ankyrin repeat"/>
    <property type="match status" value="1"/>
</dbReference>
<dbReference type="PANTHER" id="PTHR24166">
    <property type="entry name" value="ROLLING PEBBLES, ISOFORM B"/>
    <property type="match status" value="1"/>
</dbReference>
<dbReference type="PROSITE" id="PS50088">
    <property type="entry name" value="ANK_REPEAT"/>
    <property type="match status" value="2"/>
</dbReference>
<dbReference type="AlphaFoldDB" id="B6QD37"/>
<dbReference type="SMART" id="SM00248">
    <property type="entry name" value="ANK"/>
    <property type="match status" value="5"/>
</dbReference>
<dbReference type="Pfam" id="PF00023">
    <property type="entry name" value="Ank"/>
    <property type="match status" value="1"/>
</dbReference>
<protein>
    <submittedName>
        <fullName evidence="4">Ankyrin repeat-containing protein, putative</fullName>
    </submittedName>
</protein>